<feature type="domain" description="Peptidase M16 C-terminal" evidence="8">
    <location>
        <begin position="691"/>
        <end position="868"/>
    </location>
</feature>
<dbReference type="Proteomes" id="UP000315112">
    <property type="component" value="Unassembled WGS sequence"/>
</dbReference>
<proteinExistence type="inferred from homology"/>
<dbReference type="InterPro" id="IPR011249">
    <property type="entry name" value="Metalloenz_LuxS/M16"/>
</dbReference>
<dbReference type="SUPFAM" id="SSF63411">
    <property type="entry name" value="LuxS/MPP-like metallohydrolase"/>
    <property type="match status" value="4"/>
</dbReference>
<dbReference type="GO" id="GO:0006508">
    <property type="term" value="P:proteolysis"/>
    <property type="evidence" value="ECO:0007669"/>
    <property type="project" value="UniProtKB-KW"/>
</dbReference>
<dbReference type="EMBL" id="CP046904">
    <property type="protein sequence ID" value="QGZ38760.1"/>
    <property type="molecule type" value="Genomic_DNA"/>
</dbReference>
<dbReference type="Gene3D" id="3.30.830.10">
    <property type="entry name" value="Metalloenzyme, LuxS/M16 peptidase-like"/>
    <property type="match status" value="4"/>
</dbReference>
<comment type="similarity">
    <text evidence="1">Belongs to the peptidase M16 family.</text>
</comment>
<dbReference type="InterPro" id="IPR007863">
    <property type="entry name" value="Peptidase_M16_C"/>
</dbReference>
<reference evidence="10" key="2">
    <citation type="submission" date="2019-07" db="EMBL/GenBank/DDBJ databases">
        <authorList>
            <person name="Whitman W."/>
            <person name="Huntemann M."/>
            <person name="Clum A."/>
            <person name="Pillay M."/>
            <person name="Palaniappan K."/>
            <person name="Varghese N."/>
            <person name="Mikhailova N."/>
            <person name="Stamatis D."/>
            <person name="Reddy T."/>
            <person name="Daum C."/>
            <person name="Shapiro N."/>
            <person name="Ivanova N."/>
            <person name="Kyrpides N."/>
            <person name="Woyke T."/>
        </authorList>
    </citation>
    <scope>NUCLEOTIDE SEQUENCE</scope>
    <source>
        <strain evidence="10">CGMCC 1.10685</strain>
    </source>
</reference>
<keyword evidence="3" id="KW-0378">Hydrolase</keyword>
<dbReference type="OrthoDB" id="9811314at2"/>
<dbReference type="InterPro" id="IPR011765">
    <property type="entry name" value="Pept_M16_N"/>
</dbReference>
<dbReference type="RefSeq" id="WP_145873335.1">
    <property type="nucleotide sequence ID" value="NZ_CP046904.1"/>
</dbReference>
<keyword evidence="2 10" id="KW-0645">Protease</keyword>
<organism evidence="10 11">
    <name type="scientific">Pseudoduganella flava</name>
    <dbReference type="NCBI Taxonomy" id="871742"/>
    <lineage>
        <taxon>Bacteria</taxon>
        <taxon>Pseudomonadati</taxon>
        <taxon>Pseudomonadota</taxon>
        <taxon>Betaproteobacteria</taxon>
        <taxon>Burkholderiales</taxon>
        <taxon>Oxalobacteraceae</taxon>
        <taxon>Telluria group</taxon>
        <taxon>Pseudoduganella</taxon>
    </lineage>
</organism>
<evidence type="ECO:0000313" key="9">
    <source>
        <dbReference type="EMBL" id="QGZ38760.1"/>
    </source>
</evidence>
<dbReference type="GO" id="GO:0046872">
    <property type="term" value="F:metal ion binding"/>
    <property type="evidence" value="ECO:0007669"/>
    <property type="project" value="InterPro"/>
</dbReference>
<dbReference type="GO" id="GO:0008237">
    <property type="term" value="F:metallopeptidase activity"/>
    <property type="evidence" value="ECO:0007669"/>
    <property type="project" value="UniProtKB-KW"/>
</dbReference>
<accession>A0A562PYZ5</accession>
<keyword evidence="5" id="KW-0482">Metalloprotease</keyword>
<dbReference type="InterPro" id="IPR050626">
    <property type="entry name" value="Peptidase_M16"/>
</dbReference>
<evidence type="ECO:0000256" key="5">
    <source>
        <dbReference type="ARBA" id="ARBA00023049"/>
    </source>
</evidence>
<dbReference type="EMBL" id="VLKW01000002">
    <property type="protein sequence ID" value="TWI49661.1"/>
    <property type="molecule type" value="Genomic_DNA"/>
</dbReference>
<evidence type="ECO:0000313" key="11">
    <source>
        <dbReference type="Proteomes" id="UP000315112"/>
    </source>
</evidence>
<evidence type="ECO:0000313" key="12">
    <source>
        <dbReference type="Proteomes" id="UP000437862"/>
    </source>
</evidence>
<evidence type="ECO:0000256" key="3">
    <source>
        <dbReference type="ARBA" id="ARBA00022801"/>
    </source>
</evidence>
<evidence type="ECO:0000256" key="2">
    <source>
        <dbReference type="ARBA" id="ARBA00022670"/>
    </source>
</evidence>
<sequence>MKLTTLRLAAATALLGVALLAEAAPLPAPGDTLPVAPYAKVGRLPNGLTYYIQKNARPEKRLELRLVVKAGSILEDDDQRGLAHFTEHMAFNGSTHFKRHELISYLQSIGVKYGRDLNAYTSFDETVYMLPIPTDSKEAVAKGFLVLEDWAHGITFNDADIDSERPIILEELRLGRGANDRMNQVLLPKLFNGSRYAERLPIGKADVLRTFKPEAIRRFYQDWYRPDLMAVIAVGDIDPQEAEKLIKAHFGKLKNPDNPRPREYAAIPERKVSEGLVITDREAAADVLYIRYPIVPHAEDPTYGGYRKDLVEKLYGMMLSQRMIELTQQADPPFIQGGSGMGKVVRGHRSFSISALLGKGGYVPAVNALVQEDERARQFGFTPSELERAKRTMLRNYERMYAERDKSDSGAFVAEYVRNFLEGEPMPGIENEYAYAQALIPGITLDEVNAAVRQAIPFDDKKLVILMGSLKDTPAPAAADLLAAIDTARKVPVTARADKAYATSLVDKPPAPGRIVAETEDKVLGTTELTLSNGVKVVLKPTDFRNDQVLMSAVRFGGQSLFGVEDVFNARYAGALAAQMGVANYAPADLQKVLAGKSVTAGAVLGELTEGVGGSAGSADLETLLQLTWLKMTQPRRDEALFNSFVGRQRDLARNALARPEAEFAEAIRAALYGDNPRVPRAPRPEDFDKVQLDRVQQVYRERFASAKGMVFLLVGNFDPVKVRPLVATWLGSLPTPDIPVAYRDLGVRPVRGVVRKEVRRGKEAKSNVSITFTGTTEFSLAEQMRMQALVEVLNLKLTEVLREQLGLIYGGGASGAVARLPYAHYTVGLGMPCGPENVDKVIAAAFAEIRKLQEAGPDADDLAKVKQNWLTNQRRALRENGYWLSELQTARLNGDPPGRFLEYEQRVAALTAADVQAAARRYFDFENYVQVVLYPEAK</sequence>
<protein>
    <submittedName>
        <fullName evidence="9">Insulinase family protein</fullName>
    </submittedName>
    <submittedName>
        <fullName evidence="10">Zinc protease</fullName>
    </submittedName>
</protein>
<keyword evidence="4" id="KW-0862">Zinc</keyword>
<dbReference type="Pfam" id="PF00675">
    <property type="entry name" value="Peptidase_M16"/>
    <property type="match status" value="1"/>
</dbReference>
<evidence type="ECO:0000259" key="8">
    <source>
        <dbReference type="Pfam" id="PF05193"/>
    </source>
</evidence>
<feature type="signal peptide" evidence="6">
    <location>
        <begin position="1"/>
        <end position="23"/>
    </location>
</feature>
<feature type="domain" description="Peptidase M16 N-terminal" evidence="7">
    <location>
        <begin position="54"/>
        <end position="172"/>
    </location>
</feature>
<evidence type="ECO:0000256" key="1">
    <source>
        <dbReference type="ARBA" id="ARBA00007261"/>
    </source>
</evidence>
<reference evidence="10 11" key="1">
    <citation type="journal article" date="2015" name="Stand. Genomic Sci.">
        <title>Genomic Encyclopedia of Bacterial and Archaeal Type Strains, Phase III: the genomes of soil and plant-associated and newly described type strains.</title>
        <authorList>
            <person name="Whitman W.B."/>
            <person name="Woyke T."/>
            <person name="Klenk H.P."/>
            <person name="Zhou Y."/>
            <person name="Lilburn T.G."/>
            <person name="Beck B.J."/>
            <person name="De Vos P."/>
            <person name="Vandamme P."/>
            <person name="Eisen J.A."/>
            <person name="Garrity G."/>
            <person name="Hugenholtz P."/>
            <person name="Kyrpides N.C."/>
        </authorList>
    </citation>
    <scope>NUCLEOTIDE SEQUENCE [LARGE SCALE GENOMIC DNA]</scope>
    <source>
        <strain evidence="10 11">CGMCC 1.10685</strain>
    </source>
</reference>
<dbReference type="Pfam" id="PF05193">
    <property type="entry name" value="Peptidase_M16_C"/>
    <property type="match status" value="2"/>
</dbReference>
<feature type="chain" id="PRO_5044618041" evidence="6">
    <location>
        <begin position="24"/>
        <end position="939"/>
    </location>
</feature>
<name>A0A562PYZ5_9BURK</name>
<evidence type="ECO:0000256" key="4">
    <source>
        <dbReference type="ARBA" id="ARBA00022833"/>
    </source>
</evidence>
<feature type="domain" description="Peptidase M16 C-terminal" evidence="8">
    <location>
        <begin position="211"/>
        <end position="392"/>
    </location>
</feature>
<gene>
    <name evidence="9" type="ORF">GO485_06645</name>
    <name evidence="10" type="ORF">IP92_00873</name>
</gene>
<evidence type="ECO:0000256" key="6">
    <source>
        <dbReference type="SAM" id="SignalP"/>
    </source>
</evidence>
<evidence type="ECO:0000313" key="10">
    <source>
        <dbReference type="EMBL" id="TWI49661.1"/>
    </source>
</evidence>
<dbReference type="Proteomes" id="UP000437862">
    <property type="component" value="Chromosome"/>
</dbReference>
<dbReference type="AlphaFoldDB" id="A0A562PYZ5"/>
<keyword evidence="6" id="KW-0732">Signal</keyword>
<keyword evidence="12" id="KW-1185">Reference proteome</keyword>
<dbReference type="PANTHER" id="PTHR43690:SF34">
    <property type="entry name" value="ZINC PROTEASE PQQL-LIKE"/>
    <property type="match status" value="1"/>
</dbReference>
<dbReference type="PANTHER" id="PTHR43690">
    <property type="entry name" value="NARDILYSIN"/>
    <property type="match status" value="1"/>
</dbReference>
<reference evidence="9 12" key="3">
    <citation type="submission" date="2019-12" db="EMBL/GenBank/DDBJ databases">
        <title>Draft Genome Sequences of Six Type Strains of the Genus Massilia.</title>
        <authorList>
            <person name="Miess H."/>
            <person name="Frediansyah A."/>
            <person name="Goeker M."/>
            <person name="Gross H."/>
        </authorList>
    </citation>
    <scope>NUCLEOTIDE SEQUENCE [LARGE SCALE GENOMIC DNA]</scope>
    <source>
        <strain evidence="9 12">DSM 26639</strain>
    </source>
</reference>
<evidence type="ECO:0000259" key="7">
    <source>
        <dbReference type="Pfam" id="PF00675"/>
    </source>
</evidence>